<gene>
    <name evidence="1" type="ORF">UFOVP87_58</name>
</gene>
<reference evidence="1" key="1">
    <citation type="submission" date="2020-04" db="EMBL/GenBank/DDBJ databases">
        <authorList>
            <person name="Chiriac C."/>
            <person name="Salcher M."/>
            <person name="Ghai R."/>
            <person name="Kavagutti S V."/>
        </authorList>
    </citation>
    <scope>NUCLEOTIDE SEQUENCE</scope>
</reference>
<name>A0A6J5L0P5_9CAUD</name>
<evidence type="ECO:0000313" key="1">
    <source>
        <dbReference type="EMBL" id="CAB4127182.1"/>
    </source>
</evidence>
<organism evidence="1">
    <name type="scientific">uncultured Caudovirales phage</name>
    <dbReference type="NCBI Taxonomy" id="2100421"/>
    <lineage>
        <taxon>Viruses</taxon>
        <taxon>Duplodnaviria</taxon>
        <taxon>Heunggongvirae</taxon>
        <taxon>Uroviricota</taxon>
        <taxon>Caudoviricetes</taxon>
        <taxon>Peduoviridae</taxon>
        <taxon>Maltschvirus</taxon>
        <taxon>Maltschvirus maltsch</taxon>
    </lineage>
</organism>
<sequence>MKYNKIIIDGIEGYYAFNPIGKIVGYYTLDGKEITLNGSEEIIVIQADYVL</sequence>
<protein>
    <submittedName>
        <fullName evidence="1">Uncharacterized protein</fullName>
    </submittedName>
</protein>
<dbReference type="EMBL" id="LR796200">
    <property type="protein sequence ID" value="CAB4127182.1"/>
    <property type="molecule type" value="Genomic_DNA"/>
</dbReference>
<proteinExistence type="predicted"/>
<accession>A0A6J5L0P5</accession>